<keyword evidence="2" id="KW-1133">Transmembrane helix</keyword>
<reference evidence="3 4" key="1">
    <citation type="submission" date="2020-11" db="EMBL/GenBank/DDBJ databases">
        <authorList>
            <person name="Wallbank WR R."/>
            <person name="Pardo Diaz C."/>
            <person name="Kozak K."/>
            <person name="Martin S."/>
            <person name="Jiggins C."/>
            <person name="Moest M."/>
            <person name="Warren A I."/>
            <person name="Generalovic N T."/>
            <person name="Byers J.R.P. K."/>
            <person name="Montejo-Kovacevich G."/>
            <person name="Yen C E."/>
        </authorList>
    </citation>
    <scope>NUCLEOTIDE SEQUENCE [LARGE SCALE GENOMIC DNA]</scope>
</reference>
<dbReference type="Proteomes" id="UP000594454">
    <property type="component" value="Chromosome 3"/>
</dbReference>
<keyword evidence="2" id="KW-0812">Transmembrane</keyword>
<feature type="compositionally biased region" description="Basic and acidic residues" evidence="1">
    <location>
        <begin position="55"/>
        <end position="71"/>
    </location>
</feature>
<accession>A0A7R8USX9</accession>
<evidence type="ECO:0000256" key="2">
    <source>
        <dbReference type="SAM" id="Phobius"/>
    </source>
</evidence>
<keyword evidence="4" id="KW-1185">Reference proteome</keyword>
<feature type="region of interest" description="Disordered" evidence="1">
    <location>
        <begin position="1"/>
        <end position="84"/>
    </location>
</feature>
<evidence type="ECO:0000313" key="4">
    <source>
        <dbReference type="Proteomes" id="UP000594454"/>
    </source>
</evidence>
<dbReference type="InParanoid" id="A0A7R8USX9"/>
<dbReference type="EMBL" id="LR899011">
    <property type="protein sequence ID" value="CAD7086412.1"/>
    <property type="molecule type" value="Genomic_DNA"/>
</dbReference>
<gene>
    <name evidence="3" type="ORF">HERILL_LOCUS9188</name>
</gene>
<evidence type="ECO:0000313" key="3">
    <source>
        <dbReference type="EMBL" id="CAD7086412.1"/>
    </source>
</evidence>
<proteinExistence type="predicted"/>
<feature type="transmembrane region" description="Helical" evidence="2">
    <location>
        <begin position="89"/>
        <end position="109"/>
    </location>
</feature>
<keyword evidence="2" id="KW-0472">Membrane</keyword>
<sequence>MTIFPHCNDREAEPSGRSQATPVEVRTVKRPVHWVNPPPIEFTVDTTDQDGATSEARKEEMPDQKTQRATENKPSQPPPKRRKACSSGLATLLLTCLLLPISKLFPVILTPFNTTTTLYFVPRE</sequence>
<dbReference type="AlphaFoldDB" id="A0A7R8USX9"/>
<name>A0A7R8USX9_HERIL</name>
<protein>
    <submittedName>
        <fullName evidence="3">Uncharacterized protein</fullName>
    </submittedName>
</protein>
<evidence type="ECO:0000256" key="1">
    <source>
        <dbReference type="SAM" id="MobiDB-lite"/>
    </source>
</evidence>
<organism evidence="3 4">
    <name type="scientific">Hermetia illucens</name>
    <name type="common">Black soldier fly</name>
    <dbReference type="NCBI Taxonomy" id="343691"/>
    <lineage>
        <taxon>Eukaryota</taxon>
        <taxon>Metazoa</taxon>
        <taxon>Ecdysozoa</taxon>
        <taxon>Arthropoda</taxon>
        <taxon>Hexapoda</taxon>
        <taxon>Insecta</taxon>
        <taxon>Pterygota</taxon>
        <taxon>Neoptera</taxon>
        <taxon>Endopterygota</taxon>
        <taxon>Diptera</taxon>
        <taxon>Brachycera</taxon>
        <taxon>Stratiomyomorpha</taxon>
        <taxon>Stratiomyidae</taxon>
        <taxon>Hermetiinae</taxon>
        <taxon>Hermetia</taxon>
    </lineage>
</organism>